<dbReference type="PANTHER" id="PTHR43799:SF1">
    <property type="entry name" value="ASPARTATE AMINOTRANSFERASE"/>
    <property type="match status" value="1"/>
</dbReference>
<dbReference type="AlphaFoldDB" id="A0A420S0F1"/>
<dbReference type="Proteomes" id="UP000283569">
    <property type="component" value="Unassembled WGS sequence"/>
</dbReference>
<organism evidence="3 4">
    <name type="scientific">Gibberella intermedia</name>
    <name type="common">Bulb rot disease fungus</name>
    <name type="synonym">Fusarium proliferatum</name>
    <dbReference type="NCBI Taxonomy" id="948311"/>
    <lineage>
        <taxon>Eukaryota</taxon>
        <taxon>Fungi</taxon>
        <taxon>Dikarya</taxon>
        <taxon>Ascomycota</taxon>
        <taxon>Pezizomycotina</taxon>
        <taxon>Sordariomycetes</taxon>
        <taxon>Hypocreomycetidae</taxon>
        <taxon>Hypocreales</taxon>
        <taxon>Nectriaceae</taxon>
        <taxon>Fusarium</taxon>
        <taxon>Fusarium fujikuroi species complex</taxon>
    </lineage>
</organism>
<dbReference type="InterPro" id="IPR015421">
    <property type="entry name" value="PyrdxlP-dep_Trfase_major"/>
</dbReference>
<dbReference type="InterPro" id="IPR011051">
    <property type="entry name" value="RmlC_Cupin_sf"/>
</dbReference>
<dbReference type="InterPro" id="IPR024551">
    <property type="entry name" value="AspAT_Ic"/>
</dbReference>
<dbReference type="InterPro" id="IPR013096">
    <property type="entry name" value="Cupin_2"/>
</dbReference>
<proteinExistence type="predicted"/>
<name>A0A420S0F1_GIBIN</name>
<comment type="caution">
    <text evidence="3">The sequence shown here is derived from an EMBL/GenBank/DDBJ whole genome shotgun (WGS) entry which is preliminary data.</text>
</comment>
<feature type="region of interest" description="Disordered" evidence="1">
    <location>
        <begin position="1"/>
        <end position="22"/>
    </location>
</feature>
<dbReference type="Pfam" id="PF07883">
    <property type="entry name" value="Cupin_2"/>
    <property type="match status" value="1"/>
</dbReference>
<sequence length="590" mass="63009">MAPGPTAGAAPESLTPPSGAWTPDERLRWQARFDAFKARGLRIDMTRGKPCTEQVALSDAMLDWPGVGGHRTQEGGDARNYYGSPLGLLEARTLFAPMLDAPPEQVAVANNSSLALMHDTLVYALLHGVPGGAAPWHGQGARFLCPVPGYDRHFAICEAYGIEMVPVPLTGHGPDMDAVEALVRDPRVKGMWCVPVYSNPTGETYAPEVVERLARMATGAPDFRIFWDNAYAVHHLTDVEESVPGILALCAQAGHADRPLVFGSTSKITFAGGGLGLLAASPANLAWYARHAGVRSIGPDKLNQLRHVRLLRDHAGLRAHMARHRAILGPKFALVEACLRRELAGRGLANWTTPRGGYFVSLQVRDGSARRVVALAQELGIALPSAPGAELSGPAGAGAGDGRHLPERPARHDRGGAAMKGHLIAFADYLARTAQPVGRPAIWRKPDVGAALAAQPSSPQRLTRAMALTRSDEPGAFALNGSISLIVQALGPGERGRMHSHSFWHLYFVLKGQGASEIAGERITWSDGDSFYVPAWVAHDLQNLSDTEDAIVYSAQNLPEQAFSGALMRREPGGGYAHIASDLPAEAARD</sequence>
<gene>
    <name evidence="3" type="ORF">BFJ72_g14676</name>
</gene>
<evidence type="ECO:0000313" key="4">
    <source>
        <dbReference type="Proteomes" id="UP000283569"/>
    </source>
</evidence>
<dbReference type="Gene3D" id="2.60.120.10">
    <property type="entry name" value="Jelly Rolls"/>
    <property type="match status" value="1"/>
</dbReference>
<evidence type="ECO:0000256" key="1">
    <source>
        <dbReference type="SAM" id="MobiDB-lite"/>
    </source>
</evidence>
<dbReference type="Gene3D" id="3.90.1150.10">
    <property type="entry name" value="Aspartate Aminotransferase, domain 1"/>
    <property type="match status" value="1"/>
</dbReference>
<dbReference type="InterPro" id="IPR015422">
    <property type="entry name" value="PyrdxlP-dep_Trfase_small"/>
</dbReference>
<dbReference type="PANTHER" id="PTHR43799">
    <property type="entry name" value="AMINOTRANSFERASE, PUTATIVE-RELATED"/>
    <property type="match status" value="1"/>
</dbReference>
<reference evidence="3 4" key="1">
    <citation type="journal article" date="2018" name="Sci. Rep.">
        <title>Characterisation of pathogen-specific regions and novel effector candidates in Fusarium oxysporum f. sp. cepae.</title>
        <authorList>
            <person name="Armitage A.D."/>
            <person name="Taylor A."/>
            <person name="Sobczyk M.K."/>
            <person name="Baxter L."/>
            <person name="Greenfield B.P."/>
            <person name="Bates H.J."/>
            <person name="Wilson F."/>
            <person name="Jackson A.C."/>
            <person name="Ott S."/>
            <person name="Harrison R.J."/>
            <person name="Clarkson J.P."/>
        </authorList>
    </citation>
    <scope>NUCLEOTIDE SEQUENCE [LARGE SCALE GENOMIC DNA]</scope>
    <source>
        <strain evidence="3 4">Fp_A8</strain>
    </source>
</reference>
<dbReference type="Pfam" id="PF12897">
    <property type="entry name" value="Asp_aminotransf"/>
    <property type="match status" value="1"/>
</dbReference>
<dbReference type="SUPFAM" id="SSF53383">
    <property type="entry name" value="PLP-dependent transferases"/>
    <property type="match status" value="1"/>
</dbReference>
<dbReference type="InterPro" id="IPR015424">
    <property type="entry name" value="PyrdxlP-dep_Trfase"/>
</dbReference>
<dbReference type="SUPFAM" id="SSF51182">
    <property type="entry name" value="RmlC-like cupins"/>
    <property type="match status" value="1"/>
</dbReference>
<dbReference type="InterPro" id="IPR014710">
    <property type="entry name" value="RmlC-like_jellyroll"/>
</dbReference>
<dbReference type="EMBL" id="MRDB01000118">
    <property type="protein sequence ID" value="RKL22748.1"/>
    <property type="molecule type" value="Genomic_DNA"/>
</dbReference>
<feature type="domain" description="Cupin type-2" evidence="2">
    <location>
        <begin position="488"/>
        <end position="552"/>
    </location>
</feature>
<keyword evidence="3" id="KW-0032">Aminotransferase</keyword>
<evidence type="ECO:0000259" key="2">
    <source>
        <dbReference type="Pfam" id="PF07883"/>
    </source>
</evidence>
<keyword evidence="3" id="KW-0808">Transferase</keyword>
<dbReference type="Gene3D" id="3.40.640.10">
    <property type="entry name" value="Type I PLP-dependent aspartate aminotransferase-like (Major domain)"/>
    <property type="match status" value="1"/>
</dbReference>
<protein>
    <submittedName>
        <fullName evidence="3">Putative aminotransferase</fullName>
    </submittedName>
</protein>
<evidence type="ECO:0000313" key="3">
    <source>
        <dbReference type="EMBL" id="RKL22748.1"/>
    </source>
</evidence>
<dbReference type="GO" id="GO:0004069">
    <property type="term" value="F:L-aspartate:2-oxoglutarate aminotransferase activity"/>
    <property type="evidence" value="ECO:0007669"/>
    <property type="project" value="InterPro"/>
</dbReference>
<accession>A0A420S0F1</accession>